<reference evidence="1" key="1">
    <citation type="journal article" date="2022" name="Front. Microbiol.">
        <title>Genome-based taxonomic rearrangement of Oceanobacter-related bacteria including the description of Thalassolituus hydrocarbonoclasticus sp. nov. and Thalassolituus pacificus sp. nov. and emended description of the genus Thalassolituus.</title>
        <authorList>
            <person name="Dong C."/>
            <person name="Wei L."/>
            <person name="Wang J."/>
            <person name="Lai Q."/>
            <person name="Huang Z."/>
            <person name="Shao Z."/>
        </authorList>
    </citation>
    <scope>NUCLEOTIDE SEQUENCE</scope>
    <source>
        <strain evidence="1">59MF3M-4</strain>
    </source>
</reference>
<comment type="caution">
    <text evidence="1">The sequence shown here is derived from an EMBL/GenBank/DDBJ whole genome shotgun (WGS) entry which is preliminary data.</text>
</comment>
<dbReference type="AlphaFoldDB" id="A0A9X2WJM1"/>
<dbReference type="Proteomes" id="UP001147830">
    <property type="component" value="Unassembled WGS sequence"/>
</dbReference>
<organism evidence="1 2">
    <name type="scientific">Thalassolituus pacificus</name>
    <dbReference type="NCBI Taxonomy" id="2975440"/>
    <lineage>
        <taxon>Bacteria</taxon>
        <taxon>Pseudomonadati</taxon>
        <taxon>Pseudomonadota</taxon>
        <taxon>Gammaproteobacteria</taxon>
        <taxon>Oceanospirillales</taxon>
        <taxon>Oceanospirillaceae</taxon>
        <taxon>Thalassolituus</taxon>
    </lineage>
</organism>
<dbReference type="EMBL" id="JAOANI010000031">
    <property type="protein sequence ID" value="MCT7361092.1"/>
    <property type="molecule type" value="Genomic_DNA"/>
</dbReference>
<keyword evidence="2" id="KW-1185">Reference proteome</keyword>
<gene>
    <name evidence="1" type="ORF">NYR02_18890</name>
</gene>
<accession>A0A9X2WJM1</accession>
<reference evidence="1" key="2">
    <citation type="submission" date="2022-08" db="EMBL/GenBank/DDBJ databases">
        <authorList>
            <person name="Dong C."/>
        </authorList>
    </citation>
    <scope>NUCLEOTIDE SEQUENCE</scope>
    <source>
        <strain evidence="1">59MF3M-4</strain>
    </source>
</reference>
<evidence type="ECO:0000313" key="2">
    <source>
        <dbReference type="Proteomes" id="UP001147830"/>
    </source>
</evidence>
<sequence length="129" mass="14388">MSLKMFLILKGKPSIDSCRDGGSIVASYNTLFGSKYILTLPIKWGGTREDMKVVGYREPKLEKRLTQKKISKGSGKPYFISSLLDVALNKKDALKIAVKIRKKLTNTDSYELALDLVHGIESNGHLRDS</sequence>
<name>A0A9X2WJM1_9GAMM</name>
<evidence type="ECO:0000313" key="1">
    <source>
        <dbReference type="EMBL" id="MCT7361092.1"/>
    </source>
</evidence>
<dbReference type="RefSeq" id="WP_260977919.1">
    <property type="nucleotide sequence ID" value="NZ_JAOANI010000031.1"/>
</dbReference>
<proteinExistence type="predicted"/>
<protein>
    <submittedName>
        <fullName evidence="1">Uncharacterized protein</fullName>
    </submittedName>
</protein>